<comment type="caution">
    <text evidence="1">The sequence shown here is derived from an EMBL/GenBank/DDBJ whole genome shotgun (WGS) entry which is preliminary data.</text>
</comment>
<proteinExistence type="predicted"/>
<sequence>MSFASALKSIGNGIKDLSQLNVRTYTGNIDAQISGENAEEMLNLARQNGQLKLVGLTTINLDGDVNQFISSDQEINEKLHNAHQSAVQASQRSREVTFNLFASAIREAVGKISIDPNQD</sequence>
<evidence type="ECO:0008006" key="3">
    <source>
        <dbReference type="Google" id="ProtNLM"/>
    </source>
</evidence>
<evidence type="ECO:0000313" key="1">
    <source>
        <dbReference type="EMBL" id="GAA0355104.1"/>
    </source>
</evidence>
<evidence type="ECO:0000313" key="2">
    <source>
        <dbReference type="Proteomes" id="UP001501757"/>
    </source>
</evidence>
<accession>A0ABN0X4Q4</accession>
<reference evidence="1 2" key="1">
    <citation type="journal article" date="2019" name="Int. J. Syst. Evol. Microbiol.">
        <title>The Global Catalogue of Microorganisms (GCM) 10K type strain sequencing project: providing services to taxonomists for standard genome sequencing and annotation.</title>
        <authorList>
            <consortium name="The Broad Institute Genomics Platform"/>
            <consortium name="The Broad Institute Genome Sequencing Center for Infectious Disease"/>
            <person name="Wu L."/>
            <person name="Ma J."/>
        </authorList>
    </citation>
    <scope>NUCLEOTIDE SEQUENCE [LARGE SCALE GENOMIC DNA]</scope>
    <source>
        <strain evidence="1 2">JCM 13378</strain>
    </source>
</reference>
<keyword evidence="2" id="KW-1185">Reference proteome</keyword>
<dbReference type="RefSeq" id="WP_102795602.1">
    <property type="nucleotide sequence ID" value="NZ_BAAAEI010000010.1"/>
</dbReference>
<protein>
    <recommendedName>
        <fullName evidence="3">Phasin domain-containing protein</fullName>
    </recommendedName>
</protein>
<dbReference type="EMBL" id="BAAAEI010000010">
    <property type="protein sequence ID" value="GAA0355104.1"/>
    <property type="molecule type" value="Genomic_DNA"/>
</dbReference>
<organism evidence="1 2">
    <name type="scientific">Bowmanella denitrificans</name>
    <dbReference type="NCBI Taxonomy" id="366582"/>
    <lineage>
        <taxon>Bacteria</taxon>
        <taxon>Pseudomonadati</taxon>
        <taxon>Pseudomonadota</taxon>
        <taxon>Gammaproteobacteria</taxon>
        <taxon>Alteromonadales</taxon>
        <taxon>Alteromonadaceae</taxon>
        <taxon>Bowmanella</taxon>
    </lineage>
</organism>
<name>A0ABN0X4Q4_9ALTE</name>
<gene>
    <name evidence="1" type="ORF">GCM10009092_19220</name>
</gene>
<dbReference type="Proteomes" id="UP001501757">
    <property type="component" value="Unassembled WGS sequence"/>
</dbReference>